<sequence length="33" mass="3490">MGDPTGEAEEAPIRSRGKQVSGAEINGLHFMCT</sequence>
<accession>A0ABS2P4K7</accession>
<proteinExistence type="predicted"/>
<feature type="compositionally biased region" description="Acidic residues" evidence="1">
    <location>
        <begin position="1"/>
        <end position="10"/>
    </location>
</feature>
<evidence type="ECO:0000313" key="2">
    <source>
        <dbReference type="EMBL" id="MBM7621899.1"/>
    </source>
</evidence>
<evidence type="ECO:0000256" key="1">
    <source>
        <dbReference type="SAM" id="MobiDB-lite"/>
    </source>
</evidence>
<dbReference type="Proteomes" id="UP000737402">
    <property type="component" value="Unassembled WGS sequence"/>
</dbReference>
<comment type="caution">
    <text evidence="2">The sequence shown here is derived from an EMBL/GenBank/DDBJ whole genome shotgun (WGS) entry which is preliminary data.</text>
</comment>
<evidence type="ECO:0000313" key="3">
    <source>
        <dbReference type="Proteomes" id="UP000737402"/>
    </source>
</evidence>
<dbReference type="EMBL" id="JAFBED010000011">
    <property type="protein sequence ID" value="MBM7621899.1"/>
    <property type="molecule type" value="Genomic_DNA"/>
</dbReference>
<organism evidence="2 3">
    <name type="scientific">Sutcliffiella tianshenii</name>
    <dbReference type="NCBI Taxonomy" id="1463404"/>
    <lineage>
        <taxon>Bacteria</taxon>
        <taxon>Bacillati</taxon>
        <taxon>Bacillota</taxon>
        <taxon>Bacilli</taxon>
        <taxon>Bacillales</taxon>
        <taxon>Bacillaceae</taxon>
        <taxon>Sutcliffiella</taxon>
    </lineage>
</organism>
<name>A0ABS2P4K7_9BACI</name>
<gene>
    <name evidence="2" type="ORF">JOC95_003807</name>
</gene>
<protein>
    <submittedName>
        <fullName evidence="2">Uncharacterized protein</fullName>
    </submittedName>
</protein>
<reference evidence="2 3" key="1">
    <citation type="submission" date="2021-01" db="EMBL/GenBank/DDBJ databases">
        <title>Genomic Encyclopedia of Type Strains, Phase IV (KMG-IV): sequencing the most valuable type-strain genomes for metagenomic binning, comparative biology and taxonomic classification.</title>
        <authorList>
            <person name="Goeker M."/>
        </authorList>
    </citation>
    <scope>NUCLEOTIDE SEQUENCE [LARGE SCALE GENOMIC DNA]</scope>
    <source>
        <strain evidence="2 3">DSM 25879</strain>
    </source>
</reference>
<keyword evidence="3" id="KW-1185">Reference proteome</keyword>
<feature type="region of interest" description="Disordered" evidence="1">
    <location>
        <begin position="1"/>
        <end position="20"/>
    </location>
</feature>